<dbReference type="Pfam" id="PF00005">
    <property type="entry name" value="ABC_tran"/>
    <property type="match status" value="1"/>
</dbReference>
<evidence type="ECO:0000256" key="1">
    <source>
        <dbReference type="ARBA" id="ARBA00022448"/>
    </source>
</evidence>
<evidence type="ECO:0000256" key="3">
    <source>
        <dbReference type="ARBA" id="ARBA00022840"/>
    </source>
</evidence>
<keyword evidence="3" id="KW-0067">ATP-binding</keyword>
<dbReference type="CDD" id="cd03255">
    <property type="entry name" value="ABC_MJ0796_LolCDE_FtsE"/>
    <property type="match status" value="1"/>
</dbReference>
<dbReference type="Gene3D" id="3.40.50.300">
    <property type="entry name" value="P-loop containing nucleotide triphosphate hydrolases"/>
    <property type="match status" value="1"/>
</dbReference>
<gene>
    <name evidence="6" type="ORF">GCM10022399_34450</name>
</gene>
<comment type="caution">
    <text evidence="6">The sequence shown here is derived from an EMBL/GenBank/DDBJ whole genome shotgun (WGS) entry which is preliminary data.</text>
</comment>
<accession>A0ABP7E7N2</accession>
<evidence type="ECO:0000313" key="7">
    <source>
        <dbReference type="Proteomes" id="UP001501468"/>
    </source>
</evidence>
<organism evidence="6 7">
    <name type="scientific">Terrabacter ginsenosidimutans</name>
    <dbReference type="NCBI Taxonomy" id="490575"/>
    <lineage>
        <taxon>Bacteria</taxon>
        <taxon>Bacillati</taxon>
        <taxon>Actinomycetota</taxon>
        <taxon>Actinomycetes</taxon>
        <taxon>Micrococcales</taxon>
        <taxon>Intrasporangiaceae</taxon>
        <taxon>Terrabacter</taxon>
    </lineage>
</organism>
<feature type="compositionally biased region" description="Pro residues" evidence="4">
    <location>
        <begin position="45"/>
        <end position="59"/>
    </location>
</feature>
<reference evidence="7" key="1">
    <citation type="journal article" date="2019" name="Int. J. Syst. Evol. Microbiol.">
        <title>The Global Catalogue of Microorganisms (GCM) 10K type strain sequencing project: providing services to taxonomists for standard genome sequencing and annotation.</title>
        <authorList>
            <consortium name="The Broad Institute Genomics Platform"/>
            <consortium name="The Broad Institute Genome Sequencing Center for Infectious Disease"/>
            <person name="Wu L."/>
            <person name="Ma J."/>
        </authorList>
    </citation>
    <scope>NUCLEOTIDE SEQUENCE [LARGE SCALE GENOMIC DNA]</scope>
    <source>
        <strain evidence="7">JCM 17125</strain>
    </source>
</reference>
<dbReference type="InterPro" id="IPR017871">
    <property type="entry name" value="ABC_transporter-like_CS"/>
</dbReference>
<dbReference type="SUPFAM" id="SSF52540">
    <property type="entry name" value="P-loop containing nucleoside triphosphate hydrolases"/>
    <property type="match status" value="1"/>
</dbReference>
<evidence type="ECO:0000313" key="6">
    <source>
        <dbReference type="EMBL" id="GAA3714944.1"/>
    </source>
</evidence>
<proteinExistence type="predicted"/>
<feature type="domain" description="ABC transporter" evidence="5">
    <location>
        <begin position="70"/>
        <end position="301"/>
    </location>
</feature>
<dbReference type="PROSITE" id="PS00211">
    <property type="entry name" value="ABC_TRANSPORTER_1"/>
    <property type="match status" value="1"/>
</dbReference>
<feature type="region of interest" description="Disordered" evidence="4">
    <location>
        <begin position="1"/>
        <end position="66"/>
    </location>
</feature>
<protein>
    <recommendedName>
        <fullName evidence="5">ABC transporter domain-containing protein</fullName>
    </recommendedName>
</protein>
<dbReference type="InterPro" id="IPR003439">
    <property type="entry name" value="ABC_transporter-like_ATP-bd"/>
</dbReference>
<dbReference type="EMBL" id="BAABDC010000006">
    <property type="protein sequence ID" value="GAA3714944.1"/>
    <property type="molecule type" value="Genomic_DNA"/>
</dbReference>
<dbReference type="InterPro" id="IPR027417">
    <property type="entry name" value="P-loop_NTPase"/>
</dbReference>
<dbReference type="PANTHER" id="PTHR24220">
    <property type="entry name" value="IMPORT ATP-BINDING PROTEIN"/>
    <property type="match status" value="1"/>
</dbReference>
<dbReference type="InterPro" id="IPR015854">
    <property type="entry name" value="ABC_transpr_LolD-like"/>
</dbReference>
<dbReference type="InterPro" id="IPR017911">
    <property type="entry name" value="MacB-like_ATP-bd"/>
</dbReference>
<evidence type="ECO:0000256" key="4">
    <source>
        <dbReference type="SAM" id="MobiDB-lite"/>
    </source>
</evidence>
<dbReference type="PANTHER" id="PTHR24220:SF685">
    <property type="entry name" value="ABC TRANSPORTER RELATED"/>
    <property type="match status" value="1"/>
</dbReference>
<keyword evidence="7" id="KW-1185">Reference proteome</keyword>
<keyword evidence="2" id="KW-0547">Nucleotide-binding</keyword>
<dbReference type="Proteomes" id="UP001501468">
    <property type="component" value="Unassembled WGS sequence"/>
</dbReference>
<keyword evidence="1" id="KW-0813">Transport</keyword>
<dbReference type="InterPro" id="IPR003593">
    <property type="entry name" value="AAA+_ATPase"/>
</dbReference>
<evidence type="ECO:0000256" key="2">
    <source>
        <dbReference type="ARBA" id="ARBA00022741"/>
    </source>
</evidence>
<sequence length="303" mass="31495">MPSRPESDHGPMWGPALPGEAGAMSYHDPARIPAGAPERRASPTLPSPILPSPTLPPPTTTSVPDPTRDLVARGLVMTYGRSGASAGPPALGGVDVTVRAGESVAVMGPSGSGKTTLLHVLAGILRPTGGQVLWRGRDVARMSDRDRTVLRRKDFGFVFQQGMLLPELPAIENVALPLMLGGVSRSEATARAATLFAPLGLSGLEKRRPGELSGGQAQRVAIARALVARPGVVFADEPTGALDQTTSAEVMQHLTQLAAHTGASLVVVTHDENVARWCHGVVRVRDGRLAGGSTTPLPSGVTR</sequence>
<evidence type="ECO:0000259" key="5">
    <source>
        <dbReference type="PROSITE" id="PS50893"/>
    </source>
</evidence>
<dbReference type="SMART" id="SM00382">
    <property type="entry name" value="AAA"/>
    <property type="match status" value="1"/>
</dbReference>
<name>A0ABP7E7N2_9MICO</name>
<dbReference type="PROSITE" id="PS50893">
    <property type="entry name" value="ABC_TRANSPORTER_2"/>
    <property type="match status" value="1"/>
</dbReference>